<dbReference type="Proteomes" id="UP001519460">
    <property type="component" value="Unassembled WGS sequence"/>
</dbReference>
<keyword evidence="5" id="KW-0443">Lipid metabolism</keyword>
<evidence type="ECO:0000259" key="11">
    <source>
        <dbReference type="Pfam" id="PF04083"/>
    </source>
</evidence>
<feature type="region of interest" description="Disordered" evidence="9">
    <location>
        <begin position="207"/>
        <end position="226"/>
    </location>
</feature>
<accession>A0ABD0LSM0</accession>
<dbReference type="GO" id="GO:0016787">
    <property type="term" value="F:hydrolase activity"/>
    <property type="evidence" value="ECO:0007669"/>
    <property type="project" value="UniProtKB-KW"/>
</dbReference>
<comment type="similarity">
    <text evidence="1 7">Belongs to the AB hydrolase superfamily. Lipase family.</text>
</comment>
<sequence>MPGAYSVRVCVLLAIVWSNIVISDQQTLRENVPVDPEVFMGPTELITSKGYPCENHYVTTQDGFILNMQRIPHGRNGKLSSDGPRPAVLLQHGLLGISSNWLDNLANESLGFLLADAGADVWIGNIRGNTYSSNHTRLKPNQDQFWDWSWDEMAAYDLPAMFDHVTRMTGQQQIHYVGHSQGTMIGFAGFSTNVTLAAGHGQALLRSRSRGSGVTPPESHQETSTWDQYDRKLRQFLARDVCQKLGQVMCEDELFVIGGVDKANLIMSRVPVYIAHSPGGTSVKNILHFAQGVNSGLFRKFDYGSAAENQAHYGQPTPSVYLPENCKVPVVAYTGGHDILADPEDVAWLLPLLPNLQATHTLPTWEHLDFIWAYDAPRFLYNDIVQHVLSEA</sequence>
<feature type="active site" description="Nucleophile" evidence="8">
    <location>
        <position position="180"/>
    </location>
</feature>
<evidence type="ECO:0000256" key="9">
    <source>
        <dbReference type="SAM" id="MobiDB-lite"/>
    </source>
</evidence>
<dbReference type="EMBL" id="JACVVK020000026">
    <property type="protein sequence ID" value="KAK7502357.1"/>
    <property type="molecule type" value="Genomic_DNA"/>
</dbReference>
<gene>
    <name evidence="12" type="ORF">BaRGS_00006310</name>
</gene>
<feature type="active site" description="Charge relay system" evidence="8">
    <location>
        <position position="338"/>
    </location>
</feature>
<feature type="signal peptide" evidence="10">
    <location>
        <begin position="1"/>
        <end position="23"/>
    </location>
</feature>
<evidence type="ECO:0000313" key="12">
    <source>
        <dbReference type="EMBL" id="KAK7502357.1"/>
    </source>
</evidence>
<feature type="domain" description="Partial AB-hydrolase lipase" evidence="11">
    <location>
        <begin position="43"/>
        <end position="104"/>
    </location>
</feature>
<name>A0ABD0LSM0_9CAEN</name>
<keyword evidence="6" id="KW-0325">Glycoprotein</keyword>
<evidence type="ECO:0000256" key="3">
    <source>
        <dbReference type="ARBA" id="ARBA00022801"/>
    </source>
</evidence>
<dbReference type="PIRSF" id="PIRSF000862">
    <property type="entry name" value="Steryl_ester_lip"/>
    <property type="match status" value="1"/>
</dbReference>
<dbReference type="InterPro" id="IPR025483">
    <property type="entry name" value="Lipase_euk"/>
</dbReference>
<reference evidence="12 13" key="1">
    <citation type="journal article" date="2023" name="Sci. Data">
        <title>Genome assembly of the Korean intertidal mud-creeper Batillaria attramentaria.</title>
        <authorList>
            <person name="Patra A.K."/>
            <person name="Ho P.T."/>
            <person name="Jun S."/>
            <person name="Lee S.J."/>
            <person name="Kim Y."/>
            <person name="Won Y.J."/>
        </authorList>
    </citation>
    <scope>NUCLEOTIDE SEQUENCE [LARGE SCALE GENOMIC DNA]</scope>
    <source>
        <strain evidence="12">Wonlab-2016</strain>
    </source>
</reference>
<dbReference type="Gene3D" id="3.40.50.1820">
    <property type="entry name" value="alpha/beta hydrolase"/>
    <property type="match status" value="2"/>
</dbReference>
<evidence type="ECO:0000313" key="13">
    <source>
        <dbReference type="Proteomes" id="UP001519460"/>
    </source>
</evidence>
<feature type="active site" description="Charge relay system" evidence="8">
    <location>
        <position position="367"/>
    </location>
</feature>
<protein>
    <recommendedName>
        <fullName evidence="7">Lipase</fullName>
    </recommendedName>
</protein>
<dbReference type="InterPro" id="IPR006693">
    <property type="entry name" value="AB_hydrolase_lipase"/>
</dbReference>
<keyword evidence="2 10" id="KW-0732">Signal</keyword>
<dbReference type="FunFam" id="3.40.50.1820:FF:000057">
    <property type="entry name" value="Lipase"/>
    <property type="match status" value="1"/>
</dbReference>
<evidence type="ECO:0000256" key="7">
    <source>
        <dbReference type="PIRNR" id="PIRNR000862"/>
    </source>
</evidence>
<evidence type="ECO:0000256" key="6">
    <source>
        <dbReference type="ARBA" id="ARBA00023180"/>
    </source>
</evidence>
<feature type="chain" id="PRO_5044888369" description="Lipase" evidence="10">
    <location>
        <begin position="24"/>
        <end position="392"/>
    </location>
</feature>
<keyword evidence="3 7" id="KW-0378">Hydrolase</keyword>
<evidence type="ECO:0000256" key="5">
    <source>
        <dbReference type="ARBA" id="ARBA00023098"/>
    </source>
</evidence>
<dbReference type="PANTHER" id="PTHR11005">
    <property type="entry name" value="LYSOSOMAL ACID LIPASE-RELATED"/>
    <property type="match status" value="1"/>
</dbReference>
<evidence type="ECO:0000256" key="10">
    <source>
        <dbReference type="SAM" id="SignalP"/>
    </source>
</evidence>
<keyword evidence="4 7" id="KW-0442">Lipid degradation</keyword>
<dbReference type="SUPFAM" id="SSF53474">
    <property type="entry name" value="alpha/beta-Hydrolases"/>
    <property type="match status" value="1"/>
</dbReference>
<evidence type="ECO:0000256" key="4">
    <source>
        <dbReference type="ARBA" id="ARBA00022963"/>
    </source>
</evidence>
<evidence type="ECO:0000256" key="8">
    <source>
        <dbReference type="PIRSR" id="PIRSR000862-1"/>
    </source>
</evidence>
<dbReference type="InterPro" id="IPR029058">
    <property type="entry name" value="AB_hydrolase_fold"/>
</dbReference>
<proteinExistence type="inferred from homology"/>
<comment type="caution">
    <text evidence="12">The sequence shown here is derived from an EMBL/GenBank/DDBJ whole genome shotgun (WGS) entry which is preliminary data.</text>
</comment>
<evidence type="ECO:0000256" key="1">
    <source>
        <dbReference type="ARBA" id="ARBA00010701"/>
    </source>
</evidence>
<evidence type="ECO:0000256" key="2">
    <source>
        <dbReference type="ARBA" id="ARBA00022729"/>
    </source>
</evidence>
<dbReference type="Pfam" id="PF04083">
    <property type="entry name" value="Abhydro_lipase"/>
    <property type="match status" value="1"/>
</dbReference>
<keyword evidence="13" id="KW-1185">Reference proteome</keyword>
<dbReference type="AlphaFoldDB" id="A0ABD0LSM0"/>
<organism evidence="12 13">
    <name type="scientific">Batillaria attramentaria</name>
    <dbReference type="NCBI Taxonomy" id="370345"/>
    <lineage>
        <taxon>Eukaryota</taxon>
        <taxon>Metazoa</taxon>
        <taxon>Spiralia</taxon>
        <taxon>Lophotrochozoa</taxon>
        <taxon>Mollusca</taxon>
        <taxon>Gastropoda</taxon>
        <taxon>Caenogastropoda</taxon>
        <taxon>Sorbeoconcha</taxon>
        <taxon>Cerithioidea</taxon>
        <taxon>Batillariidae</taxon>
        <taxon>Batillaria</taxon>
    </lineage>
</organism>
<dbReference type="GO" id="GO:0016042">
    <property type="term" value="P:lipid catabolic process"/>
    <property type="evidence" value="ECO:0007669"/>
    <property type="project" value="UniProtKB-KW"/>
</dbReference>